<protein>
    <recommendedName>
        <fullName evidence="2">adenine deaminase</fullName>
        <ecNumber evidence="2">3.5.4.2</ecNumber>
    </recommendedName>
</protein>
<dbReference type="Gene3D" id="3.20.20.140">
    <property type="entry name" value="Metal-dependent hydrolases"/>
    <property type="match status" value="1"/>
</dbReference>
<dbReference type="RefSeq" id="WP_066390828.1">
    <property type="nucleotide sequence ID" value="NZ_CP015378.1"/>
</dbReference>
<sequence>MNQHIAFWTKAQMRKQVAVIQGELAPSLVLTNATYLNTALKKWVKANIWILQDRIVYVGEKMPEHTTGTEITDLEGKFVVPGYIEPHCHPFQLYNPQSLSRYALQRGTSVFLADNFMLLFEMSISKALSFMEDVNDLPSNFFWWCRYDAQTELLEEENYFSEKSVRQLLESPYVLQGGELTSWPRVLHGDDTLLHWMLKTKKAGKKIEGHLPGASEKTLTAMTLLGVDCDHEAMTGTEVMDRLNAGLQVSLRYSSIRPDLPKLLRQMKEEGITNYERIFMTTDGSTPAFYEEGVTDKMLEIALEAGLDPVDAYMMVSYNVARYYGLDHLFGMVAAGRVAHLNILDDVTNPLPESVLAKGKWMKRDGKDVSDDRDFQFDWEGHGIKKRDIKWDLQDEDFQFSGLVGIEMYNSVITRPYNVSINPFSEEINGESDECFLMLIDKEGKWRINTVVKGFAKNLYGFASSYSNTGDLLIIGKSKKDMAVAFERLKEVGGGIVLAERGEIVAEIKLPLAGGMSNLSIEELVVEEKRLTNALRERGYQYEDPIYSLLFFSSTHLPYIRITQRGIYDVKKKGLLFPSIMR</sequence>
<evidence type="ECO:0000256" key="3">
    <source>
        <dbReference type="ARBA" id="ARBA00022801"/>
    </source>
</evidence>
<dbReference type="Pfam" id="PF13382">
    <property type="entry name" value="Adenine_deam_C"/>
    <property type="match status" value="1"/>
</dbReference>
<dbReference type="InterPro" id="IPR032466">
    <property type="entry name" value="Metal_Hydrolase"/>
</dbReference>
<keyword evidence="8" id="KW-1185">Reference proteome</keyword>
<evidence type="ECO:0000256" key="2">
    <source>
        <dbReference type="ARBA" id="ARBA00012782"/>
    </source>
</evidence>
<accession>A0A160IIT7</accession>
<feature type="domain" description="Amidohydrolase-related" evidence="5">
    <location>
        <begin position="78"/>
        <end position="358"/>
    </location>
</feature>
<dbReference type="Pfam" id="PF01979">
    <property type="entry name" value="Amidohydro_1"/>
    <property type="match status" value="1"/>
</dbReference>
<evidence type="ECO:0000313" key="8">
    <source>
        <dbReference type="Proteomes" id="UP000076623"/>
    </source>
</evidence>
<keyword evidence="3" id="KW-0378">Hydrolase</keyword>
<comment type="similarity">
    <text evidence="1">Belongs to the metallo-dependent hydrolases superfamily. Adenine deaminase family.</text>
</comment>
<evidence type="ECO:0000313" key="7">
    <source>
        <dbReference type="EMBL" id="ANC75576.1"/>
    </source>
</evidence>
<dbReference type="PANTHER" id="PTHR11113:SF6">
    <property type="entry name" value="ADENINE DEAMINASE YERA-RELATED"/>
    <property type="match status" value="1"/>
</dbReference>
<dbReference type="EMBL" id="CP015378">
    <property type="protein sequence ID" value="ANC75576.1"/>
    <property type="molecule type" value="Genomic_DNA"/>
</dbReference>
<dbReference type="AlphaFoldDB" id="A0A160IIT7"/>
<dbReference type="Gene3D" id="2.30.40.10">
    <property type="entry name" value="Urease, subunit C, domain 1"/>
    <property type="match status" value="1"/>
</dbReference>
<dbReference type="SUPFAM" id="SSF51556">
    <property type="entry name" value="Metallo-dependent hydrolases"/>
    <property type="match status" value="1"/>
</dbReference>
<dbReference type="Proteomes" id="UP000076623">
    <property type="component" value="Chromosome"/>
</dbReference>
<dbReference type="InterPro" id="IPR006680">
    <property type="entry name" value="Amidohydro-rel"/>
</dbReference>
<dbReference type="EC" id="3.5.4.2" evidence="2"/>
<feature type="domain" description="Adenine deaminase C-terminal" evidence="6">
    <location>
        <begin position="412"/>
        <end position="573"/>
    </location>
</feature>
<dbReference type="KEGG" id="fpn:ABE65_001420"/>
<dbReference type="GO" id="GO:0000034">
    <property type="term" value="F:adenine deaminase activity"/>
    <property type="evidence" value="ECO:0007669"/>
    <property type="project" value="UniProtKB-EC"/>
</dbReference>
<proteinExistence type="inferred from homology"/>
<comment type="catalytic activity">
    <reaction evidence="4">
        <text>adenine + H2O + H(+) = hypoxanthine + NH4(+)</text>
        <dbReference type="Rhea" id="RHEA:23688"/>
        <dbReference type="ChEBI" id="CHEBI:15377"/>
        <dbReference type="ChEBI" id="CHEBI:15378"/>
        <dbReference type="ChEBI" id="CHEBI:16708"/>
        <dbReference type="ChEBI" id="CHEBI:17368"/>
        <dbReference type="ChEBI" id="CHEBI:28938"/>
        <dbReference type="EC" id="3.5.4.2"/>
    </reaction>
</comment>
<dbReference type="SUPFAM" id="SSF51338">
    <property type="entry name" value="Composite domain of metallo-dependent hydrolases"/>
    <property type="match status" value="1"/>
</dbReference>
<dbReference type="InterPro" id="IPR026912">
    <property type="entry name" value="Adenine_deam_C"/>
</dbReference>
<organism evidence="7 8">
    <name type="scientific">Fictibacillus phosphorivorans</name>
    <dbReference type="NCBI Taxonomy" id="1221500"/>
    <lineage>
        <taxon>Bacteria</taxon>
        <taxon>Bacillati</taxon>
        <taxon>Bacillota</taxon>
        <taxon>Bacilli</taxon>
        <taxon>Bacillales</taxon>
        <taxon>Fictibacillaceae</taxon>
        <taxon>Fictibacillus</taxon>
    </lineage>
</organism>
<reference evidence="7 8" key="1">
    <citation type="submission" date="2016-04" db="EMBL/GenBank/DDBJ databases">
        <title>Complete genome sequence of Fictibacillus phosphorivorans G25-29, a strain toxic to nematodes.</title>
        <authorList>
            <person name="Zheng Z."/>
        </authorList>
    </citation>
    <scope>NUCLEOTIDE SEQUENCE [LARGE SCALE GENOMIC DNA]</scope>
    <source>
        <strain evidence="7 8">G25-29</strain>
    </source>
</reference>
<evidence type="ECO:0000259" key="5">
    <source>
        <dbReference type="Pfam" id="PF01979"/>
    </source>
</evidence>
<dbReference type="InterPro" id="IPR011059">
    <property type="entry name" value="Metal-dep_hydrolase_composite"/>
</dbReference>
<dbReference type="STRING" id="1221500.ABE65_001420"/>
<evidence type="ECO:0000256" key="4">
    <source>
        <dbReference type="ARBA" id="ARBA00047720"/>
    </source>
</evidence>
<evidence type="ECO:0000259" key="6">
    <source>
        <dbReference type="Pfam" id="PF13382"/>
    </source>
</evidence>
<evidence type="ECO:0000256" key="1">
    <source>
        <dbReference type="ARBA" id="ARBA00006773"/>
    </source>
</evidence>
<name>A0A160IIT7_9BACL</name>
<dbReference type="PANTHER" id="PTHR11113">
    <property type="entry name" value="N-ACETYLGLUCOSAMINE-6-PHOSPHATE DEACETYLASE"/>
    <property type="match status" value="1"/>
</dbReference>
<gene>
    <name evidence="7" type="ORF">ABE65_001420</name>
</gene>